<feature type="transmembrane region" description="Helical" evidence="8">
    <location>
        <begin position="176"/>
        <end position="197"/>
    </location>
</feature>
<proteinExistence type="inferred from homology"/>
<feature type="transmembrane region" description="Helical" evidence="8">
    <location>
        <begin position="75"/>
        <end position="98"/>
    </location>
</feature>
<evidence type="ECO:0000256" key="5">
    <source>
        <dbReference type="ARBA" id="ARBA00022729"/>
    </source>
</evidence>
<name>A0A381VPF7_9ZZZZ</name>
<dbReference type="InterPro" id="IPR027039">
    <property type="entry name" value="Crtac1"/>
</dbReference>
<dbReference type="EMBL" id="UINC01009225">
    <property type="protein sequence ID" value="SVA41393.1"/>
    <property type="molecule type" value="Genomic_DNA"/>
</dbReference>
<feature type="non-terminal residue" evidence="9">
    <location>
        <position position="682"/>
    </location>
</feature>
<dbReference type="InterPro" id="IPR005524">
    <property type="entry name" value="DUF318"/>
</dbReference>
<evidence type="ECO:0000256" key="3">
    <source>
        <dbReference type="ARBA" id="ARBA00022475"/>
    </source>
</evidence>
<dbReference type="GO" id="GO:0005886">
    <property type="term" value="C:plasma membrane"/>
    <property type="evidence" value="ECO:0007669"/>
    <property type="project" value="UniProtKB-SubCell"/>
</dbReference>
<dbReference type="InterPro" id="IPR013517">
    <property type="entry name" value="FG-GAP"/>
</dbReference>
<accession>A0A381VPF7</accession>
<evidence type="ECO:0000256" key="8">
    <source>
        <dbReference type="SAM" id="Phobius"/>
    </source>
</evidence>
<sequence length="682" mass="72946">MFASADRKRLVVGLLILAIVLGLFLAFNRLPKIGIVGEDLDAVNSPTSQCFQGFCIERDPGVSFASRWLNFSVSYLRLVTVGMTFAFVTAGLAEAFLFSKSVGKGLPTAGVFRRTVQGAAAGGVMNLCSACIVPVSSAFHKRASVEGAVAMVQGSTTLNIPALAMVFFVFSPVLGISRLALAVVGALIIGPIVVLSIRKDRVKTVEIPDTFQAHEDHAGWKETLGPAFRHWGKASIGYAIRLSPIMIVAGFASGLVIQWLNPEVVATYLGNDVRGVLIAATFGVLINVPLLFEIPLVALLLLLGMGTAPGATLLFSAAAGGPVTFWGLGKLMPKKGLVTFATATWGVGALGGLLVLLGGNYFWEDAGLNDRIKNTTEQRSIQQLFQESGYIPSREIINPEIFDGVPAQDEFAPFQNIAPLIGTDALIENRYPGVAIFDFDRDGDLDFYVTSAESNAVFQITRGGANKLFRNDGIIYTDVAASAGVAASAHNSTAVAACDFDNDGYQDLYVGAQGRIGDNLDYRSLTQHPDLAAVMQDRLFHNNGDGTFTDITATAFAEHVNVRSAASIACGDLDNDGWLDLYVGNRADQDFVRFDTSRHHGHYNTLFHNNGDLTFSDLTVEAELISPQIRMLDLEGNPITFPRSGGAPLEGFDTQMVDGEGNVVGDPAGQTWATAMFDHDSD</sequence>
<dbReference type="PANTHER" id="PTHR16026:SF0">
    <property type="entry name" value="CARTILAGE ACIDIC PROTEIN 1"/>
    <property type="match status" value="1"/>
</dbReference>
<comment type="subcellular location">
    <subcellularLocation>
        <location evidence="1">Cell membrane</location>
        <topology evidence="1">Multi-pass membrane protein</topology>
    </subcellularLocation>
</comment>
<evidence type="ECO:0000256" key="7">
    <source>
        <dbReference type="ARBA" id="ARBA00023136"/>
    </source>
</evidence>
<feature type="transmembrane region" description="Helical" evidence="8">
    <location>
        <begin position="299"/>
        <end position="320"/>
    </location>
</feature>
<evidence type="ECO:0008006" key="10">
    <source>
        <dbReference type="Google" id="ProtNLM"/>
    </source>
</evidence>
<feature type="transmembrane region" description="Helical" evidence="8">
    <location>
        <begin position="148"/>
        <end position="170"/>
    </location>
</feature>
<organism evidence="9">
    <name type="scientific">marine metagenome</name>
    <dbReference type="NCBI Taxonomy" id="408172"/>
    <lineage>
        <taxon>unclassified sequences</taxon>
        <taxon>metagenomes</taxon>
        <taxon>ecological metagenomes</taxon>
    </lineage>
</organism>
<comment type="similarity">
    <text evidence="2">Belongs to the UPF0718 family.</text>
</comment>
<evidence type="ECO:0000256" key="1">
    <source>
        <dbReference type="ARBA" id="ARBA00004651"/>
    </source>
</evidence>
<keyword evidence="4 8" id="KW-0812">Transmembrane</keyword>
<dbReference type="Pfam" id="PF13517">
    <property type="entry name" value="FG-GAP_3"/>
    <property type="match status" value="2"/>
</dbReference>
<dbReference type="Gene3D" id="2.130.10.130">
    <property type="entry name" value="Integrin alpha, N-terminal"/>
    <property type="match status" value="1"/>
</dbReference>
<reference evidence="9" key="1">
    <citation type="submission" date="2018-05" db="EMBL/GenBank/DDBJ databases">
        <authorList>
            <person name="Lanie J.A."/>
            <person name="Ng W.-L."/>
            <person name="Kazmierczak K.M."/>
            <person name="Andrzejewski T.M."/>
            <person name="Davidsen T.M."/>
            <person name="Wayne K.J."/>
            <person name="Tettelin H."/>
            <person name="Glass J.I."/>
            <person name="Rusch D."/>
            <person name="Podicherti R."/>
            <person name="Tsui H.-C.T."/>
            <person name="Winkler M.E."/>
        </authorList>
    </citation>
    <scope>NUCLEOTIDE SEQUENCE</scope>
</reference>
<dbReference type="Pfam" id="PF03773">
    <property type="entry name" value="ArsP_1"/>
    <property type="match status" value="1"/>
</dbReference>
<protein>
    <recommendedName>
        <fullName evidence="10">Permease</fullName>
    </recommendedName>
</protein>
<dbReference type="SUPFAM" id="SSF69318">
    <property type="entry name" value="Integrin alpha N-terminal domain"/>
    <property type="match status" value="1"/>
</dbReference>
<keyword evidence="3" id="KW-1003">Cell membrane</keyword>
<feature type="transmembrane region" description="Helical" evidence="8">
    <location>
        <begin position="340"/>
        <end position="363"/>
    </location>
</feature>
<feature type="transmembrane region" description="Helical" evidence="8">
    <location>
        <begin position="238"/>
        <end position="261"/>
    </location>
</feature>
<dbReference type="PANTHER" id="PTHR16026">
    <property type="entry name" value="CARTILAGE ACIDIC PROTEIN 1"/>
    <property type="match status" value="1"/>
</dbReference>
<feature type="transmembrane region" description="Helical" evidence="8">
    <location>
        <begin position="273"/>
        <end position="292"/>
    </location>
</feature>
<evidence type="ECO:0000256" key="2">
    <source>
        <dbReference type="ARBA" id="ARBA00006386"/>
    </source>
</evidence>
<evidence type="ECO:0000256" key="6">
    <source>
        <dbReference type="ARBA" id="ARBA00022989"/>
    </source>
</evidence>
<keyword evidence="6 8" id="KW-1133">Transmembrane helix</keyword>
<evidence type="ECO:0000256" key="4">
    <source>
        <dbReference type="ARBA" id="ARBA00022692"/>
    </source>
</evidence>
<dbReference type="AlphaFoldDB" id="A0A381VPF7"/>
<keyword evidence="5" id="KW-0732">Signal</keyword>
<evidence type="ECO:0000313" key="9">
    <source>
        <dbReference type="EMBL" id="SVA41393.1"/>
    </source>
</evidence>
<dbReference type="InterPro" id="IPR028994">
    <property type="entry name" value="Integrin_alpha_N"/>
</dbReference>
<keyword evidence="7 8" id="KW-0472">Membrane</keyword>
<gene>
    <name evidence="9" type="ORF">METZ01_LOCUS94247</name>
</gene>